<dbReference type="InterPro" id="IPR050592">
    <property type="entry name" value="GDSL_lipolytic_enzyme"/>
</dbReference>
<dbReference type="InterPro" id="IPR035669">
    <property type="entry name" value="SGNH_plant_lipase-like"/>
</dbReference>
<reference evidence="3 4" key="1">
    <citation type="submission" date="2019-01" db="EMBL/GenBank/DDBJ databases">
        <title>Sequencing of cultivated peanut Arachis hypogaea provides insights into genome evolution and oil improvement.</title>
        <authorList>
            <person name="Chen X."/>
        </authorList>
    </citation>
    <scope>NUCLEOTIDE SEQUENCE [LARGE SCALE GENOMIC DNA]</scope>
    <source>
        <strain evidence="4">cv. Fuhuasheng</strain>
        <tissue evidence="3">Leaves</tissue>
    </source>
</reference>
<dbReference type="InterPro" id="IPR001087">
    <property type="entry name" value="GDSL"/>
</dbReference>
<gene>
    <name evidence="3" type="ORF">Ahy_A08g039406</name>
</gene>
<evidence type="ECO:0008006" key="5">
    <source>
        <dbReference type="Google" id="ProtNLM"/>
    </source>
</evidence>
<dbReference type="FunFam" id="3.40.50.1110:FF:000003">
    <property type="entry name" value="GDSL esterase/lipase APG"/>
    <property type="match status" value="1"/>
</dbReference>
<dbReference type="Gene3D" id="3.40.50.1110">
    <property type="entry name" value="SGNH hydrolase"/>
    <property type="match status" value="1"/>
</dbReference>
<dbReference type="PANTHER" id="PTHR45642">
    <property type="entry name" value="GDSL ESTERASE/LIPASE EXL3"/>
    <property type="match status" value="1"/>
</dbReference>
<dbReference type="InterPro" id="IPR022357">
    <property type="entry name" value="MIP_CS"/>
</dbReference>
<evidence type="ECO:0000313" key="4">
    <source>
        <dbReference type="Proteomes" id="UP000289738"/>
    </source>
</evidence>
<sequence length="410" mass="45078">MQPYSFKAQQNISSQHCNPSLSLSQKKKKKLIAEEKIDCMENHHSRYYLTFLLPVLALVVVVLNVSNAQPLVPALFIFGDSVVDVGNNNQLHTIVKANFPPYGRDFKNHRSTGRFCNGKLASDFTAENLGFTSYPPPYLNLRVKGNNILNGANFASAASGYYDFTAKLWDAIPLSQQLEHYKECQNILVEVAGQSNASSTISGAIHLVSAGNSDFIQNYYINPLLNKVYTADQFSEILMQHYANFIQACFPHISTLQHVKQNLYALGARRIGVTTLPPMGCVPAAITLFGSDSNVCVARLNTDARNFNTKLNSTSESLLRNLPGLKLVILDIYQPLYELVTKPSENGFFEARKACCGTGLVETAILCNKDSIGTCANASEYVFWDGFHPSESANKVLADDLIAAGISLIS</sequence>
<dbReference type="Pfam" id="PF00657">
    <property type="entry name" value="Lipase_GDSL"/>
    <property type="match status" value="1"/>
</dbReference>
<evidence type="ECO:0000256" key="2">
    <source>
        <dbReference type="SAM" id="Phobius"/>
    </source>
</evidence>
<name>A0A445BW79_ARAHY</name>
<keyword evidence="2" id="KW-0812">Transmembrane</keyword>
<comment type="caution">
    <text evidence="3">The sequence shown here is derived from an EMBL/GenBank/DDBJ whole genome shotgun (WGS) entry which is preliminary data.</text>
</comment>
<keyword evidence="2" id="KW-1133">Transmembrane helix</keyword>
<dbReference type="Proteomes" id="UP000289738">
    <property type="component" value="Chromosome A08"/>
</dbReference>
<comment type="similarity">
    <text evidence="1">Belongs to the 'GDSL' lipolytic enzyme family.</text>
</comment>
<protein>
    <recommendedName>
        <fullName evidence="5">GDSL esterase/lipase</fullName>
    </recommendedName>
</protein>
<evidence type="ECO:0000256" key="1">
    <source>
        <dbReference type="ARBA" id="ARBA00008668"/>
    </source>
</evidence>
<organism evidence="3 4">
    <name type="scientific">Arachis hypogaea</name>
    <name type="common">Peanut</name>
    <dbReference type="NCBI Taxonomy" id="3818"/>
    <lineage>
        <taxon>Eukaryota</taxon>
        <taxon>Viridiplantae</taxon>
        <taxon>Streptophyta</taxon>
        <taxon>Embryophyta</taxon>
        <taxon>Tracheophyta</taxon>
        <taxon>Spermatophyta</taxon>
        <taxon>Magnoliopsida</taxon>
        <taxon>eudicotyledons</taxon>
        <taxon>Gunneridae</taxon>
        <taxon>Pentapetalae</taxon>
        <taxon>rosids</taxon>
        <taxon>fabids</taxon>
        <taxon>Fabales</taxon>
        <taxon>Fabaceae</taxon>
        <taxon>Papilionoideae</taxon>
        <taxon>50 kb inversion clade</taxon>
        <taxon>dalbergioids sensu lato</taxon>
        <taxon>Dalbergieae</taxon>
        <taxon>Pterocarpus clade</taxon>
        <taxon>Arachis</taxon>
    </lineage>
</organism>
<evidence type="ECO:0000313" key="3">
    <source>
        <dbReference type="EMBL" id="RYR42975.1"/>
    </source>
</evidence>
<accession>A0A445BW79</accession>
<dbReference type="PANTHER" id="PTHR45642:SF67">
    <property type="entry name" value="GDSL-LIKE LIPASE_ACYLHYDROLASE FAMILY PROTEIN, EXPRESSED"/>
    <property type="match status" value="1"/>
</dbReference>
<dbReference type="CDD" id="cd01837">
    <property type="entry name" value="SGNH_plant_lipase_like"/>
    <property type="match status" value="1"/>
</dbReference>
<keyword evidence="2" id="KW-0472">Membrane</keyword>
<dbReference type="AlphaFoldDB" id="A0A445BW79"/>
<dbReference type="PROSITE" id="PS00221">
    <property type="entry name" value="MIP"/>
    <property type="match status" value="1"/>
</dbReference>
<dbReference type="STRING" id="3818.A0A445BW79"/>
<dbReference type="InterPro" id="IPR036514">
    <property type="entry name" value="SGNH_hydro_sf"/>
</dbReference>
<dbReference type="GO" id="GO:0016788">
    <property type="term" value="F:hydrolase activity, acting on ester bonds"/>
    <property type="evidence" value="ECO:0007669"/>
    <property type="project" value="InterPro"/>
</dbReference>
<dbReference type="EMBL" id="SDMP01000008">
    <property type="protein sequence ID" value="RYR42975.1"/>
    <property type="molecule type" value="Genomic_DNA"/>
</dbReference>
<proteinExistence type="inferred from homology"/>
<keyword evidence="4" id="KW-1185">Reference proteome</keyword>
<feature type="transmembrane region" description="Helical" evidence="2">
    <location>
        <begin position="47"/>
        <end position="65"/>
    </location>
</feature>